<dbReference type="PRINTS" id="PR00081">
    <property type="entry name" value="GDHRDH"/>
</dbReference>
<keyword evidence="3" id="KW-1185">Reference proteome</keyword>
<dbReference type="SUPFAM" id="SSF51735">
    <property type="entry name" value="NAD(P)-binding Rossmann-fold domains"/>
    <property type="match status" value="1"/>
</dbReference>
<sequence length="264" mass="26986">MSSLFSLDGRRALVTGASTGIGRAIALGLAGQGADLTLHHLGDAEGAASVQEAVRSMGRNASVIEADFSSAAAVDGLARDALQMGPIDILIANAAIEIRAAWLEATTDLLDAHVAVNFTSLILLMQKLVPPMAERGWGRVVATGSVMAARPRAETVLYASLKSAQLTAVRAIAREVAASGVTMNVIAPGAIETEANAARYADPKFRQAVVAKIPAGRQGRPDDCVGPVLMLCSNAGAYVTGASIPVDGGWTVGDAMGGLPEVTT</sequence>
<organism evidence="2 3">
    <name type="scientific">Chelativorans salis</name>
    <dbReference type="NCBI Taxonomy" id="2978478"/>
    <lineage>
        <taxon>Bacteria</taxon>
        <taxon>Pseudomonadati</taxon>
        <taxon>Pseudomonadota</taxon>
        <taxon>Alphaproteobacteria</taxon>
        <taxon>Hyphomicrobiales</taxon>
        <taxon>Phyllobacteriaceae</taxon>
        <taxon>Chelativorans</taxon>
    </lineage>
</organism>
<dbReference type="RefSeq" id="WP_260907270.1">
    <property type="nucleotide sequence ID" value="NZ_JAOCZP010000013.1"/>
</dbReference>
<gene>
    <name evidence="2" type="ORF">N5A92_25420</name>
</gene>
<reference evidence="2 3" key="1">
    <citation type="submission" date="2022-09" db="EMBL/GenBank/DDBJ databases">
        <title>Chelativorans salina sp. nov., a novel slightly halophilic bacterium isolated from a saline lake sediment enrichment.</title>
        <authorList>
            <person name="Gao L."/>
            <person name="Fang B.-Z."/>
            <person name="Li W.-J."/>
        </authorList>
    </citation>
    <scope>NUCLEOTIDE SEQUENCE [LARGE SCALE GENOMIC DNA]</scope>
    <source>
        <strain evidence="2 3">EGI FJ00035</strain>
    </source>
</reference>
<comment type="caution">
    <text evidence="2">The sequence shown here is derived from an EMBL/GenBank/DDBJ whole genome shotgun (WGS) entry which is preliminary data.</text>
</comment>
<evidence type="ECO:0000313" key="2">
    <source>
        <dbReference type="EMBL" id="MCT7378356.1"/>
    </source>
</evidence>
<dbReference type="InterPro" id="IPR050259">
    <property type="entry name" value="SDR"/>
</dbReference>
<evidence type="ECO:0000256" key="1">
    <source>
        <dbReference type="ARBA" id="ARBA00006484"/>
    </source>
</evidence>
<dbReference type="Gene3D" id="3.40.50.720">
    <property type="entry name" value="NAD(P)-binding Rossmann-like Domain"/>
    <property type="match status" value="1"/>
</dbReference>
<name>A0ABT2LUZ4_9HYPH</name>
<dbReference type="Proteomes" id="UP001320831">
    <property type="component" value="Unassembled WGS sequence"/>
</dbReference>
<dbReference type="Pfam" id="PF13561">
    <property type="entry name" value="adh_short_C2"/>
    <property type="match status" value="1"/>
</dbReference>
<evidence type="ECO:0000313" key="3">
    <source>
        <dbReference type="Proteomes" id="UP001320831"/>
    </source>
</evidence>
<accession>A0ABT2LUZ4</accession>
<comment type="similarity">
    <text evidence="1">Belongs to the short-chain dehydrogenases/reductases (SDR) family.</text>
</comment>
<dbReference type="PANTHER" id="PTHR42879">
    <property type="entry name" value="3-OXOACYL-(ACYL-CARRIER-PROTEIN) REDUCTASE"/>
    <property type="match status" value="1"/>
</dbReference>
<dbReference type="InterPro" id="IPR036291">
    <property type="entry name" value="NAD(P)-bd_dom_sf"/>
</dbReference>
<dbReference type="InterPro" id="IPR002347">
    <property type="entry name" value="SDR_fam"/>
</dbReference>
<proteinExistence type="inferred from homology"/>
<dbReference type="EMBL" id="JAOCZP010000013">
    <property type="protein sequence ID" value="MCT7378356.1"/>
    <property type="molecule type" value="Genomic_DNA"/>
</dbReference>
<dbReference type="PRINTS" id="PR00080">
    <property type="entry name" value="SDRFAMILY"/>
</dbReference>
<protein>
    <submittedName>
        <fullName evidence="2">SDR family oxidoreductase</fullName>
    </submittedName>
</protein>